<dbReference type="GO" id="GO:0046872">
    <property type="term" value="F:metal ion binding"/>
    <property type="evidence" value="ECO:0007669"/>
    <property type="project" value="UniProtKB-KW"/>
</dbReference>
<organism evidence="6 7">
    <name type="scientific">Pseudoduganella violacea</name>
    <dbReference type="NCBI Taxonomy" id="1715466"/>
    <lineage>
        <taxon>Bacteria</taxon>
        <taxon>Pseudomonadati</taxon>
        <taxon>Pseudomonadota</taxon>
        <taxon>Betaproteobacteria</taxon>
        <taxon>Burkholderiales</taxon>
        <taxon>Oxalobacteraceae</taxon>
        <taxon>Telluria group</taxon>
        <taxon>Pseudoduganella</taxon>
    </lineage>
</organism>
<dbReference type="PANTHER" id="PTHR46193:SF18">
    <property type="entry name" value="HEXITOL PHOSPHATASE B"/>
    <property type="match status" value="1"/>
</dbReference>
<keyword evidence="4" id="KW-0460">Magnesium</keyword>
<dbReference type="Proteomes" id="UP000541535">
    <property type="component" value="Unassembled WGS sequence"/>
</dbReference>
<dbReference type="InterPro" id="IPR006439">
    <property type="entry name" value="HAD-SF_hydro_IA"/>
</dbReference>
<dbReference type="InterPro" id="IPR023214">
    <property type="entry name" value="HAD_sf"/>
</dbReference>
<comment type="cofactor">
    <cofactor evidence="1">
        <name>Mg(2+)</name>
        <dbReference type="ChEBI" id="CHEBI:18420"/>
    </cofactor>
</comment>
<proteinExistence type="inferred from homology"/>
<reference evidence="6 7" key="1">
    <citation type="submission" date="2020-08" db="EMBL/GenBank/DDBJ databases">
        <title>Genomic Encyclopedia of Type Strains, Phase III (KMG-III): the genomes of soil and plant-associated and newly described type strains.</title>
        <authorList>
            <person name="Whitman W."/>
        </authorList>
    </citation>
    <scope>NUCLEOTIDE SEQUENCE [LARGE SCALE GENOMIC DNA]</scope>
    <source>
        <strain evidence="6 7">CECT 8897</strain>
    </source>
</reference>
<dbReference type="RefSeq" id="WP_183441599.1">
    <property type="nucleotide sequence ID" value="NZ_JACHXD010000007.1"/>
</dbReference>
<keyword evidence="7" id="KW-1185">Reference proteome</keyword>
<dbReference type="CDD" id="cd07505">
    <property type="entry name" value="HAD_BPGM-like"/>
    <property type="match status" value="1"/>
</dbReference>
<evidence type="ECO:0000256" key="4">
    <source>
        <dbReference type="ARBA" id="ARBA00022842"/>
    </source>
</evidence>
<dbReference type="PRINTS" id="PR00413">
    <property type="entry name" value="HADHALOGNASE"/>
</dbReference>
<evidence type="ECO:0000256" key="3">
    <source>
        <dbReference type="ARBA" id="ARBA00022723"/>
    </source>
</evidence>
<comment type="similarity">
    <text evidence="2">Belongs to the HAD-like hydrolase superfamily. CbbY/CbbZ/Gph/YieH family.</text>
</comment>
<dbReference type="NCBIfam" id="TIGR01509">
    <property type="entry name" value="HAD-SF-IA-v3"/>
    <property type="match status" value="1"/>
</dbReference>
<protein>
    <submittedName>
        <fullName evidence="6">HAD superfamily hydrolase (TIGR01509 family)</fullName>
    </submittedName>
</protein>
<dbReference type="InterPro" id="IPR036412">
    <property type="entry name" value="HAD-like_sf"/>
</dbReference>
<dbReference type="InterPro" id="IPR023198">
    <property type="entry name" value="PGP-like_dom2"/>
</dbReference>
<evidence type="ECO:0000256" key="5">
    <source>
        <dbReference type="ARBA" id="ARBA00023277"/>
    </source>
</evidence>
<dbReference type="SUPFAM" id="SSF56784">
    <property type="entry name" value="HAD-like"/>
    <property type="match status" value="1"/>
</dbReference>
<dbReference type="SFLD" id="SFLDG01129">
    <property type="entry name" value="C1.5:_HAD__Beta-PGM__Phosphata"/>
    <property type="match status" value="1"/>
</dbReference>
<dbReference type="EMBL" id="JACHXD010000007">
    <property type="protein sequence ID" value="MBB3119788.1"/>
    <property type="molecule type" value="Genomic_DNA"/>
</dbReference>
<dbReference type="Pfam" id="PF00702">
    <property type="entry name" value="Hydrolase"/>
    <property type="match status" value="1"/>
</dbReference>
<dbReference type="InterPro" id="IPR051600">
    <property type="entry name" value="Beta-PGM-like"/>
</dbReference>
<evidence type="ECO:0000313" key="6">
    <source>
        <dbReference type="EMBL" id="MBB3119788.1"/>
    </source>
</evidence>
<gene>
    <name evidence="6" type="ORF">FHS03_002843</name>
</gene>
<sequence length="228" mass="24629">MAMAVSVVLWDLDGTLIQSEDIHMDSIVHACALHGLQLETPLRLPSGLDGPGVYRILFGLAPSAPLPAAYHDWYSATIEYVLRHVRRAEPAAAAVDFCKWLAQLGVAQSLVSNSSPPILDASLRHLGLRAHFHHLCSGDQFARGKPEPHVYLHAARLHGVDVKECLAFEDSLNGVMAAKAAGIRVIALSDDEKVRGAADGFIPTGDMACWASVRREFESDFDCEAAPA</sequence>
<keyword evidence="6" id="KW-0378">Hydrolase</keyword>
<dbReference type="PANTHER" id="PTHR46193">
    <property type="entry name" value="6-PHOSPHOGLUCONATE PHOSPHATASE"/>
    <property type="match status" value="1"/>
</dbReference>
<dbReference type="GO" id="GO:0016787">
    <property type="term" value="F:hydrolase activity"/>
    <property type="evidence" value="ECO:0007669"/>
    <property type="project" value="UniProtKB-KW"/>
</dbReference>
<name>A0A7W5BAY3_9BURK</name>
<evidence type="ECO:0000256" key="2">
    <source>
        <dbReference type="ARBA" id="ARBA00006171"/>
    </source>
</evidence>
<dbReference type="AlphaFoldDB" id="A0A7W5BAY3"/>
<dbReference type="SFLD" id="SFLDS00003">
    <property type="entry name" value="Haloacid_Dehalogenase"/>
    <property type="match status" value="1"/>
</dbReference>
<comment type="caution">
    <text evidence="6">The sequence shown here is derived from an EMBL/GenBank/DDBJ whole genome shotgun (WGS) entry which is preliminary data.</text>
</comment>
<evidence type="ECO:0000256" key="1">
    <source>
        <dbReference type="ARBA" id="ARBA00001946"/>
    </source>
</evidence>
<keyword evidence="5" id="KW-0119">Carbohydrate metabolism</keyword>
<dbReference type="Gene3D" id="3.40.50.1000">
    <property type="entry name" value="HAD superfamily/HAD-like"/>
    <property type="match status" value="1"/>
</dbReference>
<keyword evidence="3" id="KW-0479">Metal-binding</keyword>
<dbReference type="Gene3D" id="1.10.150.240">
    <property type="entry name" value="Putative phosphatase, domain 2"/>
    <property type="match status" value="1"/>
</dbReference>
<accession>A0A7W5BAY3</accession>
<evidence type="ECO:0000313" key="7">
    <source>
        <dbReference type="Proteomes" id="UP000541535"/>
    </source>
</evidence>